<sequence length="452" mass="48361">MPCERMEPTLSYRHVVQPSYQAVVSIYTSGKAKDDRRGGKFNFGPFSFEMPDRAPQKRQALGSGVIVRDDGLVITNNHVIAMADEIKVVLADGRTFDAHVVVKDPDCDLAALRFTKTDKNAKLFEGGFPKLPLGRGDECEVGDVVLAIGNNLGLQGTVTQGIISAVGRFMDNKSLTSKISVPLIQTSASINPGSSGGALVNMKGNLVGINTAIVTTSGGNIGLAFAVPANYIIPVLDAVDQGRKTVRRPYIGCTLGKLPYPDKGVLVHNVMKNGPAAKAGVVAKDVIVALGDRAISDSDRFLMMISLQKIGENVRLKVRRGGTKDVECTLRVGEWKKNKEKILVIKDERNPLEGTTLGEMSPTLNSRLGLDAAMSGVVVIKVSPGSTAEGLFQPKDNILQVDDKKISSIADLVKAIEPVVKSTTPTVVNIRVARGEVVIEFRLSVGPPRSKL</sequence>
<dbReference type="InterPro" id="IPR036034">
    <property type="entry name" value="PDZ_sf"/>
</dbReference>
<dbReference type="EMBL" id="HBHP01021313">
    <property type="protein sequence ID" value="CAD9769291.1"/>
    <property type="molecule type" value="Transcribed_RNA"/>
</dbReference>
<evidence type="ECO:0000259" key="4">
    <source>
        <dbReference type="PROSITE" id="PS50106"/>
    </source>
</evidence>
<evidence type="ECO:0000256" key="3">
    <source>
        <dbReference type="ARBA" id="ARBA00022801"/>
    </source>
</evidence>
<dbReference type="Gene3D" id="2.40.10.120">
    <property type="match status" value="1"/>
</dbReference>
<dbReference type="Pfam" id="PF13180">
    <property type="entry name" value="PDZ_2"/>
    <property type="match status" value="2"/>
</dbReference>
<dbReference type="InterPro" id="IPR001940">
    <property type="entry name" value="Peptidase_S1C"/>
</dbReference>
<dbReference type="SUPFAM" id="SSF50156">
    <property type="entry name" value="PDZ domain-like"/>
    <property type="match status" value="2"/>
</dbReference>
<gene>
    <name evidence="5" type="ORF">LSP00402_LOCUS13273</name>
</gene>
<comment type="similarity">
    <text evidence="1">Belongs to the peptidase S1C family.</text>
</comment>
<organism evidence="5">
    <name type="scientific">Lotharella oceanica</name>
    <dbReference type="NCBI Taxonomy" id="641309"/>
    <lineage>
        <taxon>Eukaryota</taxon>
        <taxon>Sar</taxon>
        <taxon>Rhizaria</taxon>
        <taxon>Cercozoa</taxon>
        <taxon>Chlorarachniophyceae</taxon>
        <taxon>Lotharella</taxon>
    </lineage>
</organism>
<proteinExistence type="inferred from homology"/>
<dbReference type="AlphaFoldDB" id="A0A7S2XDD3"/>
<evidence type="ECO:0000313" key="5">
    <source>
        <dbReference type="EMBL" id="CAD9769291.1"/>
    </source>
</evidence>
<feature type="domain" description="PDZ" evidence="4">
    <location>
        <begin position="264"/>
        <end position="322"/>
    </location>
</feature>
<evidence type="ECO:0000256" key="1">
    <source>
        <dbReference type="ARBA" id="ARBA00010541"/>
    </source>
</evidence>
<dbReference type="Gene3D" id="2.30.42.10">
    <property type="match status" value="2"/>
</dbReference>
<dbReference type="SMART" id="SM00228">
    <property type="entry name" value="PDZ"/>
    <property type="match status" value="2"/>
</dbReference>
<dbReference type="PRINTS" id="PR00834">
    <property type="entry name" value="PROTEASES2C"/>
</dbReference>
<dbReference type="InterPro" id="IPR001478">
    <property type="entry name" value="PDZ"/>
</dbReference>
<accession>A0A7S2XDD3</accession>
<dbReference type="PANTHER" id="PTHR22939:SF129">
    <property type="entry name" value="SERINE PROTEASE HTRA2, MITOCHONDRIAL"/>
    <property type="match status" value="1"/>
</dbReference>
<dbReference type="GO" id="GO:0004252">
    <property type="term" value="F:serine-type endopeptidase activity"/>
    <property type="evidence" value="ECO:0007669"/>
    <property type="project" value="InterPro"/>
</dbReference>
<reference evidence="5" key="1">
    <citation type="submission" date="2021-01" db="EMBL/GenBank/DDBJ databases">
        <authorList>
            <person name="Corre E."/>
            <person name="Pelletier E."/>
            <person name="Niang G."/>
            <person name="Scheremetjew M."/>
            <person name="Finn R."/>
            <person name="Kale V."/>
            <person name="Holt S."/>
            <person name="Cochrane G."/>
            <person name="Meng A."/>
            <person name="Brown T."/>
            <person name="Cohen L."/>
        </authorList>
    </citation>
    <scope>NUCLEOTIDE SEQUENCE</scope>
    <source>
        <strain evidence="5">CCMP622</strain>
    </source>
</reference>
<dbReference type="InterPro" id="IPR009003">
    <property type="entry name" value="Peptidase_S1_PA"/>
</dbReference>
<dbReference type="Pfam" id="PF13365">
    <property type="entry name" value="Trypsin_2"/>
    <property type="match status" value="1"/>
</dbReference>
<evidence type="ECO:0000256" key="2">
    <source>
        <dbReference type="ARBA" id="ARBA00022670"/>
    </source>
</evidence>
<dbReference type="PANTHER" id="PTHR22939">
    <property type="entry name" value="SERINE PROTEASE FAMILY S1C HTRA-RELATED"/>
    <property type="match status" value="1"/>
</dbReference>
<feature type="domain" description="PDZ" evidence="4">
    <location>
        <begin position="341"/>
        <end position="409"/>
    </location>
</feature>
<protein>
    <recommendedName>
        <fullName evidence="4">PDZ domain-containing protein</fullName>
    </recommendedName>
</protein>
<name>A0A7S2XDD3_9EUKA</name>
<dbReference type="GO" id="GO:0006508">
    <property type="term" value="P:proteolysis"/>
    <property type="evidence" value="ECO:0007669"/>
    <property type="project" value="UniProtKB-KW"/>
</dbReference>
<dbReference type="SUPFAM" id="SSF50494">
    <property type="entry name" value="Trypsin-like serine proteases"/>
    <property type="match status" value="1"/>
</dbReference>
<dbReference type="PROSITE" id="PS50106">
    <property type="entry name" value="PDZ"/>
    <property type="match status" value="2"/>
</dbReference>
<keyword evidence="2" id="KW-0645">Protease</keyword>
<keyword evidence="3" id="KW-0378">Hydrolase</keyword>